<keyword evidence="3" id="KW-1185">Reference proteome</keyword>
<accession>A0ABD1ZJT6</accession>
<organism evidence="2 3">
    <name type="scientific">Riccia fluitans</name>
    <dbReference type="NCBI Taxonomy" id="41844"/>
    <lineage>
        <taxon>Eukaryota</taxon>
        <taxon>Viridiplantae</taxon>
        <taxon>Streptophyta</taxon>
        <taxon>Embryophyta</taxon>
        <taxon>Marchantiophyta</taxon>
        <taxon>Marchantiopsida</taxon>
        <taxon>Marchantiidae</taxon>
        <taxon>Marchantiales</taxon>
        <taxon>Ricciaceae</taxon>
        <taxon>Riccia</taxon>
    </lineage>
</organism>
<feature type="region of interest" description="Disordered" evidence="1">
    <location>
        <begin position="49"/>
        <end position="117"/>
    </location>
</feature>
<evidence type="ECO:0000313" key="2">
    <source>
        <dbReference type="EMBL" id="KAL2651595.1"/>
    </source>
</evidence>
<proteinExistence type="predicted"/>
<evidence type="ECO:0000313" key="3">
    <source>
        <dbReference type="Proteomes" id="UP001605036"/>
    </source>
</evidence>
<protein>
    <submittedName>
        <fullName evidence="2">Uncharacterized protein</fullName>
    </submittedName>
</protein>
<feature type="compositionally biased region" description="Polar residues" evidence="1">
    <location>
        <begin position="81"/>
        <end position="92"/>
    </location>
</feature>
<dbReference type="AlphaFoldDB" id="A0ABD1ZJT6"/>
<name>A0ABD1ZJT6_9MARC</name>
<feature type="compositionally biased region" description="Polar residues" evidence="1">
    <location>
        <begin position="50"/>
        <end position="73"/>
    </location>
</feature>
<dbReference type="EMBL" id="JBHFFA010000001">
    <property type="protein sequence ID" value="KAL2651595.1"/>
    <property type="molecule type" value="Genomic_DNA"/>
</dbReference>
<sequence>MAVGMLPGQETKFYDPFYRENVNRSSSEDSLLRCYDDFSVFNYLHLPKPQSLSISSPRSGKNHLNTSKSTSQHEFVCDSVPTLSTPQKNNTVEAAKDENEENQTAAQNEKSVTITVT</sequence>
<gene>
    <name evidence="2" type="ORF">R1flu_019723</name>
</gene>
<evidence type="ECO:0000256" key="1">
    <source>
        <dbReference type="SAM" id="MobiDB-lite"/>
    </source>
</evidence>
<dbReference type="Proteomes" id="UP001605036">
    <property type="component" value="Unassembled WGS sequence"/>
</dbReference>
<comment type="caution">
    <text evidence="2">The sequence shown here is derived from an EMBL/GenBank/DDBJ whole genome shotgun (WGS) entry which is preliminary data.</text>
</comment>
<reference evidence="2 3" key="1">
    <citation type="submission" date="2024-09" db="EMBL/GenBank/DDBJ databases">
        <title>Chromosome-scale assembly of Riccia fluitans.</title>
        <authorList>
            <person name="Paukszto L."/>
            <person name="Sawicki J."/>
            <person name="Karawczyk K."/>
            <person name="Piernik-Szablinska J."/>
            <person name="Szczecinska M."/>
            <person name="Mazdziarz M."/>
        </authorList>
    </citation>
    <scope>NUCLEOTIDE SEQUENCE [LARGE SCALE GENOMIC DNA]</scope>
    <source>
        <strain evidence="2">Rf_01</strain>
        <tissue evidence="2">Aerial parts of the thallus</tissue>
    </source>
</reference>